<dbReference type="PROSITE" id="PS50928">
    <property type="entry name" value="ABC_TM1"/>
    <property type="match status" value="1"/>
</dbReference>
<dbReference type="Gene3D" id="1.10.3720.10">
    <property type="entry name" value="MetI-like"/>
    <property type="match status" value="1"/>
</dbReference>
<dbReference type="Pfam" id="PF00528">
    <property type="entry name" value="BPD_transp_1"/>
    <property type="match status" value="1"/>
</dbReference>
<protein>
    <submittedName>
        <fullName evidence="9">ABC transporter permease protein YtcP</fullName>
    </submittedName>
</protein>
<keyword evidence="3" id="KW-1003">Cell membrane</keyword>
<evidence type="ECO:0000313" key="10">
    <source>
        <dbReference type="Proteomes" id="UP000679950"/>
    </source>
</evidence>
<evidence type="ECO:0000256" key="2">
    <source>
        <dbReference type="ARBA" id="ARBA00022448"/>
    </source>
</evidence>
<comment type="caution">
    <text evidence="9">The sequence shown here is derived from an EMBL/GenBank/DDBJ whole genome shotgun (WGS) entry which is preliminary data.</text>
</comment>
<evidence type="ECO:0000256" key="1">
    <source>
        <dbReference type="ARBA" id="ARBA00004651"/>
    </source>
</evidence>
<dbReference type="SUPFAM" id="SSF161098">
    <property type="entry name" value="MetI-like"/>
    <property type="match status" value="1"/>
</dbReference>
<dbReference type="InterPro" id="IPR035906">
    <property type="entry name" value="MetI-like_sf"/>
</dbReference>
<feature type="transmembrane region" description="Helical" evidence="7">
    <location>
        <begin position="108"/>
        <end position="128"/>
    </location>
</feature>
<proteinExistence type="inferred from homology"/>
<evidence type="ECO:0000256" key="5">
    <source>
        <dbReference type="ARBA" id="ARBA00022989"/>
    </source>
</evidence>
<feature type="transmembrane region" description="Helical" evidence="7">
    <location>
        <begin position="181"/>
        <end position="203"/>
    </location>
</feature>
<comment type="subcellular location">
    <subcellularLocation>
        <location evidence="1 7">Cell membrane</location>
        <topology evidence="1 7">Multi-pass membrane protein</topology>
    </subcellularLocation>
</comment>
<gene>
    <name evidence="9" type="primary">ytcP_2</name>
    <name evidence="9" type="ORF">J8TS2_11340</name>
</gene>
<keyword evidence="5 7" id="KW-1133">Transmembrane helix</keyword>
<dbReference type="RefSeq" id="WP_212965749.1">
    <property type="nucleotide sequence ID" value="NZ_BORB01000007.1"/>
</dbReference>
<dbReference type="PANTHER" id="PTHR43744:SF9">
    <property type="entry name" value="POLYGALACTURONAN_RHAMNOGALACTURONAN TRANSPORT SYSTEM PERMEASE PROTEIN YTCP"/>
    <property type="match status" value="1"/>
</dbReference>
<feature type="transmembrane region" description="Helical" evidence="7">
    <location>
        <begin position="12"/>
        <end position="34"/>
    </location>
</feature>
<keyword evidence="6 7" id="KW-0472">Membrane</keyword>
<reference evidence="9 10" key="1">
    <citation type="submission" date="2021-03" db="EMBL/GenBank/DDBJ databases">
        <title>Antimicrobial resistance genes in bacteria isolated from Japanese honey, and their potential for conferring macrolide and lincosamide resistance in the American foulbrood pathogen Paenibacillus larvae.</title>
        <authorList>
            <person name="Okamoto M."/>
            <person name="Kumagai M."/>
            <person name="Kanamori H."/>
            <person name="Takamatsu D."/>
        </authorList>
    </citation>
    <scope>NUCLEOTIDE SEQUENCE [LARGE SCALE GENOMIC DNA]</scope>
    <source>
        <strain evidence="9 10">J8TS2</strain>
    </source>
</reference>
<evidence type="ECO:0000256" key="4">
    <source>
        <dbReference type="ARBA" id="ARBA00022692"/>
    </source>
</evidence>
<keyword evidence="4 7" id="KW-0812">Transmembrane</keyword>
<name>A0ABQ4KFS7_9BACI</name>
<feature type="domain" description="ABC transmembrane type-1" evidence="8">
    <location>
        <begin position="73"/>
        <end position="275"/>
    </location>
</feature>
<dbReference type="CDD" id="cd06261">
    <property type="entry name" value="TM_PBP2"/>
    <property type="match status" value="1"/>
</dbReference>
<evidence type="ECO:0000313" key="9">
    <source>
        <dbReference type="EMBL" id="GIN56815.1"/>
    </source>
</evidence>
<sequence>MKMGKGERVFQIFNYGLLVLISLMMVLPIIHVIAQSFSSNVAINSGKITFFPIEFVLSNYEAVIGDHSVWRAFLISVIVTVGGTFINLMATSSLAYPLSRSEYVGRKVVLIMVLVTLVFQAPLIPNYLLIKELQMLDTLWALVIPGAISTFNFFIMRSFFMNIPKELIDSARIDGSGEIRVLWNIVLPLSKPVMATMGIFYAVTHWNAYSNALYFINDRTLYPLQVRLREIVMSDYFGQANSMVEEIAGTMSPEGIKMAVIVISTLPIMLVYPFLQKHFVKGAMIGSIKS</sequence>
<keyword evidence="10" id="KW-1185">Reference proteome</keyword>
<keyword evidence="2 7" id="KW-0813">Transport</keyword>
<dbReference type="Proteomes" id="UP000679950">
    <property type="component" value="Unassembled WGS sequence"/>
</dbReference>
<feature type="transmembrane region" description="Helical" evidence="7">
    <location>
        <begin position="256"/>
        <end position="275"/>
    </location>
</feature>
<organism evidence="9 10">
    <name type="scientific">Lederbergia ruris</name>
    <dbReference type="NCBI Taxonomy" id="217495"/>
    <lineage>
        <taxon>Bacteria</taxon>
        <taxon>Bacillati</taxon>
        <taxon>Bacillota</taxon>
        <taxon>Bacilli</taxon>
        <taxon>Bacillales</taxon>
        <taxon>Bacillaceae</taxon>
        <taxon>Lederbergia</taxon>
    </lineage>
</organism>
<evidence type="ECO:0000256" key="6">
    <source>
        <dbReference type="ARBA" id="ARBA00023136"/>
    </source>
</evidence>
<accession>A0ABQ4KFS7</accession>
<feature type="transmembrane region" description="Helical" evidence="7">
    <location>
        <begin position="73"/>
        <end position="96"/>
    </location>
</feature>
<evidence type="ECO:0000256" key="7">
    <source>
        <dbReference type="RuleBase" id="RU363032"/>
    </source>
</evidence>
<dbReference type="PANTHER" id="PTHR43744">
    <property type="entry name" value="ABC TRANSPORTER PERMEASE PROTEIN MG189-RELATED-RELATED"/>
    <property type="match status" value="1"/>
</dbReference>
<evidence type="ECO:0000259" key="8">
    <source>
        <dbReference type="PROSITE" id="PS50928"/>
    </source>
</evidence>
<dbReference type="InterPro" id="IPR000515">
    <property type="entry name" value="MetI-like"/>
</dbReference>
<dbReference type="EMBL" id="BORB01000007">
    <property type="protein sequence ID" value="GIN56815.1"/>
    <property type="molecule type" value="Genomic_DNA"/>
</dbReference>
<comment type="similarity">
    <text evidence="7">Belongs to the binding-protein-dependent transport system permease family.</text>
</comment>
<evidence type="ECO:0000256" key="3">
    <source>
        <dbReference type="ARBA" id="ARBA00022475"/>
    </source>
</evidence>
<feature type="transmembrane region" description="Helical" evidence="7">
    <location>
        <begin position="140"/>
        <end position="160"/>
    </location>
</feature>